<gene>
    <name evidence="2" type="ORF">PIB30_096860</name>
</gene>
<proteinExistence type="predicted"/>
<feature type="region of interest" description="Disordered" evidence="1">
    <location>
        <begin position="1"/>
        <end position="40"/>
    </location>
</feature>
<dbReference type="EMBL" id="JASCZI010062748">
    <property type="protein sequence ID" value="MED6140786.1"/>
    <property type="molecule type" value="Genomic_DNA"/>
</dbReference>
<keyword evidence="3" id="KW-1185">Reference proteome</keyword>
<reference evidence="2 3" key="1">
    <citation type="journal article" date="2023" name="Plants (Basel)">
        <title>Bridging the Gap: Combining Genomics and Transcriptomics Approaches to Understand Stylosanthes scabra, an Orphan Legume from the Brazilian Caatinga.</title>
        <authorList>
            <person name="Ferreira-Neto J.R.C."/>
            <person name="da Silva M.D."/>
            <person name="Binneck E."/>
            <person name="de Melo N.F."/>
            <person name="da Silva R.H."/>
            <person name="de Melo A.L.T.M."/>
            <person name="Pandolfi V."/>
            <person name="Bustamante F.O."/>
            <person name="Brasileiro-Vidal A.C."/>
            <person name="Benko-Iseppon A.M."/>
        </authorList>
    </citation>
    <scope>NUCLEOTIDE SEQUENCE [LARGE SCALE GENOMIC DNA]</scope>
    <source>
        <tissue evidence="2">Leaves</tissue>
    </source>
</reference>
<protein>
    <submittedName>
        <fullName evidence="2">Uncharacterized protein</fullName>
    </submittedName>
</protein>
<dbReference type="Proteomes" id="UP001341840">
    <property type="component" value="Unassembled WGS sequence"/>
</dbReference>
<evidence type="ECO:0000313" key="3">
    <source>
        <dbReference type="Proteomes" id="UP001341840"/>
    </source>
</evidence>
<evidence type="ECO:0000256" key="1">
    <source>
        <dbReference type="SAM" id="MobiDB-lite"/>
    </source>
</evidence>
<evidence type="ECO:0000313" key="2">
    <source>
        <dbReference type="EMBL" id="MED6140786.1"/>
    </source>
</evidence>
<feature type="compositionally biased region" description="Basic and acidic residues" evidence="1">
    <location>
        <begin position="7"/>
        <end position="29"/>
    </location>
</feature>
<feature type="non-terminal residue" evidence="2">
    <location>
        <position position="1"/>
    </location>
</feature>
<sequence length="67" mass="7336">LLGIEDCMGKAKEGIGSKSIHEEKSEKRKQGTVRPHGYLVPPHESLGASWKCLPLPRATARFTCAPH</sequence>
<comment type="caution">
    <text evidence="2">The sequence shown here is derived from an EMBL/GenBank/DDBJ whole genome shotgun (WGS) entry which is preliminary data.</text>
</comment>
<feature type="non-terminal residue" evidence="2">
    <location>
        <position position="67"/>
    </location>
</feature>
<organism evidence="2 3">
    <name type="scientific">Stylosanthes scabra</name>
    <dbReference type="NCBI Taxonomy" id="79078"/>
    <lineage>
        <taxon>Eukaryota</taxon>
        <taxon>Viridiplantae</taxon>
        <taxon>Streptophyta</taxon>
        <taxon>Embryophyta</taxon>
        <taxon>Tracheophyta</taxon>
        <taxon>Spermatophyta</taxon>
        <taxon>Magnoliopsida</taxon>
        <taxon>eudicotyledons</taxon>
        <taxon>Gunneridae</taxon>
        <taxon>Pentapetalae</taxon>
        <taxon>rosids</taxon>
        <taxon>fabids</taxon>
        <taxon>Fabales</taxon>
        <taxon>Fabaceae</taxon>
        <taxon>Papilionoideae</taxon>
        <taxon>50 kb inversion clade</taxon>
        <taxon>dalbergioids sensu lato</taxon>
        <taxon>Dalbergieae</taxon>
        <taxon>Pterocarpus clade</taxon>
        <taxon>Stylosanthes</taxon>
    </lineage>
</organism>
<name>A0ABU6SXP3_9FABA</name>
<accession>A0ABU6SXP3</accession>